<reference evidence="3 4" key="1">
    <citation type="submission" date="2016-10" db="EMBL/GenBank/DDBJ databases">
        <authorList>
            <person name="de Groot N.N."/>
        </authorList>
    </citation>
    <scope>NUCLEOTIDE SEQUENCE [LARGE SCALE GENOMIC DNA]</scope>
    <source>
        <strain evidence="3 4">BS3265</strain>
    </source>
</reference>
<dbReference type="AlphaFoldDB" id="A0A1H5NU75"/>
<dbReference type="Gene3D" id="3.40.50.11550">
    <property type="match status" value="2"/>
</dbReference>
<dbReference type="Proteomes" id="UP000199129">
    <property type="component" value="Unassembled WGS sequence"/>
</dbReference>
<sequence length="1051" mass="114356">MLISPSPFSPPALPQSITGQTSFPTESLPIDSRPTLPPLGNLGGALSWAVPPSIEQQRAIETVVTDNTPNLPGFVRLGRAGALDYLMNLQPLSTEALTDLDKALETLLKTPQARVLGNAIRTRLDGIETDTSVADYVLAAIHIGLDPESINTPHRNRVANFDLASERHWGKSAAEVINELAHHLEQQARTAKGRGQLAARLILAARAPEFLVKDIPPQVVFGSQAWANFCINVATQEAQAPGSVRHKTYAQVMIDADASQIPPADTTLLNALIDWAVCNGHLPKRYDDHYDSEEIAGAQTAFNAQQDALHIASSRLGDALPSRKAMALAALKAHFPDVADDVFEKRVLSIKHREFNPGARSMLDIIMEGHTLPPGEEWQTFDKDVPLKRFNTFSRSAHANILQAFNSALDAQKQLHQTLVKYLIANLPLEDRENLEQGKLEFYKEGTYKIGTGFLDAPELIEQKNRLLLKVTRNKETHLYALDPEKGLLTKRPNLNDLKSSRNGSTLFQAERVQPQGKNAQTLQDVRISPGVPKSFSSERSQHIAEVYVAALGLEQQARGLTSYDVERGQQAAVADFLLDLVPLRSAIVNFRAGHYGAGAFDLTLDIFALVTAGLGAGSKVLKALKGTGSAVSKVLKVGKIFGTATLGELNPLSGTGDLWVGAGKLLTCGLSTAAQGIKKLRGTATRVDLLEAGKHFESAANGTFKLGEHTVEGSAVLLNGKWYAFDADRMQPYGSPLEDFSALQTLAPSPNTHTPGTHRVHPYHHSGLRQRPKITRKALPEGSYSEATKGKLEVGHFIRGDGKDETFKKFVDDMFEFYDEIALNPVPRPTLPSLAGEVEIPELITRSLQAADGIVFGEKHDQMASFKLLAQQIDTLVSQKVKKVYFEGLIDLPPYGLVDDGIGMLGKQMPRTSPTFEELKKLFESKGIEVLPLDHYYLTRHKDVKALYGATTTGSGSVQRLQEFNYHASEVIQANSGTEKWIALVGASHMNTAEGVPGLAELTGAIGIGVFDNPGIAKSIGLKDTRQLPDPMKPLKPGDVPGDLQIYMKP</sequence>
<evidence type="ECO:0008006" key="6">
    <source>
        <dbReference type="Google" id="ProtNLM"/>
    </source>
</evidence>
<proteinExistence type="predicted"/>
<dbReference type="CDD" id="cd14729">
    <property type="entry name" value="RtxA-like"/>
    <property type="match status" value="1"/>
</dbReference>
<reference evidence="2 5" key="2">
    <citation type="submission" date="2019-09" db="EMBL/GenBank/DDBJ databases">
        <title>Draft genome sequences of 48 bacterial type strains from the CCUG.</title>
        <authorList>
            <person name="Tunovic T."/>
            <person name="Pineiro-Iglesias B."/>
            <person name="Unosson C."/>
            <person name="Inganas E."/>
            <person name="Ohlen M."/>
            <person name="Cardew S."/>
            <person name="Jensie-Markopoulos S."/>
            <person name="Salva-Serra F."/>
            <person name="Jaen-Luchoro D."/>
            <person name="Karlsson R."/>
            <person name="Svensson-Stadler L."/>
            <person name="Chun J."/>
            <person name="Moore E."/>
        </authorList>
    </citation>
    <scope>NUCLEOTIDE SEQUENCE [LARGE SCALE GENOMIC DNA]</scope>
    <source>
        <strain evidence="2 5">CCUG 51524</strain>
    </source>
</reference>
<protein>
    <recommendedName>
        <fullName evidence="6">Type III effector HopAC1</fullName>
    </recommendedName>
</protein>
<accession>A0A1H5NU75</accession>
<evidence type="ECO:0000256" key="1">
    <source>
        <dbReference type="SAM" id="MobiDB-lite"/>
    </source>
</evidence>
<evidence type="ECO:0000313" key="2">
    <source>
        <dbReference type="EMBL" id="KAB0568928.1"/>
    </source>
</evidence>
<feature type="compositionally biased region" description="Polar residues" evidence="1">
    <location>
        <begin position="15"/>
        <end position="25"/>
    </location>
</feature>
<dbReference type="Proteomes" id="UP000423257">
    <property type="component" value="Unassembled WGS sequence"/>
</dbReference>
<dbReference type="EMBL" id="VZPQ01000002">
    <property type="protein sequence ID" value="KAB0568928.1"/>
    <property type="molecule type" value="Genomic_DNA"/>
</dbReference>
<dbReference type="EMBL" id="FNUA01000002">
    <property type="protein sequence ID" value="SEF05223.1"/>
    <property type="molecule type" value="Genomic_DNA"/>
</dbReference>
<dbReference type="RefSeq" id="WP_143038211.1">
    <property type="nucleotide sequence ID" value="NZ_FNUA01000002.1"/>
</dbReference>
<gene>
    <name evidence="2" type="ORF">F7R03_04950</name>
    <name evidence="3" type="ORF">SAMN04490198_4758</name>
</gene>
<evidence type="ECO:0000313" key="3">
    <source>
        <dbReference type="EMBL" id="SEF05223.1"/>
    </source>
</evidence>
<dbReference type="SUPFAM" id="SSF159501">
    <property type="entry name" value="EreA/ChaN-like"/>
    <property type="match status" value="1"/>
</dbReference>
<feature type="region of interest" description="Disordered" evidence="1">
    <location>
        <begin position="1"/>
        <end position="36"/>
    </location>
</feature>
<organism evidence="3 4">
    <name type="scientific">Pseudomonas palleroniana</name>
    <dbReference type="NCBI Taxonomy" id="191390"/>
    <lineage>
        <taxon>Bacteria</taxon>
        <taxon>Pseudomonadati</taxon>
        <taxon>Pseudomonadota</taxon>
        <taxon>Gammaproteobacteria</taxon>
        <taxon>Pseudomonadales</taxon>
        <taxon>Pseudomonadaceae</taxon>
        <taxon>Pseudomonas</taxon>
    </lineage>
</organism>
<evidence type="ECO:0000313" key="4">
    <source>
        <dbReference type="Proteomes" id="UP000199129"/>
    </source>
</evidence>
<name>A0A1H5NU75_9PSED</name>
<evidence type="ECO:0000313" key="5">
    <source>
        <dbReference type="Proteomes" id="UP000423257"/>
    </source>
</evidence>